<dbReference type="Proteomes" id="UP000290572">
    <property type="component" value="Unassembled WGS sequence"/>
</dbReference>
<dbReference type="AlphaFoldDB" id="A0A498P2Y1"/>
<protein>
    <submittedName>
        <fullName evidence="1">Uncharacterized protein</fullName>
    </submittedName>
</protein>
<keyword evidence="2" id="KW-1185">Reference proteome</keyword>
<proteinExistence type="predicted"/>
<sequence>METTPHHRDGGAMEKIHEEVTLEAKEYSGGITGKYTTFKPSTSSLKNTELRGIPRRRVSSGDISGLNRSMLL</sequence>
<reference evidence="1 2" key="1">
    <citation type="submission" date="2018-03" db="EMBL/GenBank/DDBJ databases">
        <title>Draft genome sequence of Rohu Carp (Labeo rohita).</title>
        <authorList>
            <person name="Das P."/>
            <person name="Kushwaha B."/>
            <person name="Joshi C.G."/>
            <person name="Kumar D."/>
            <person name="Nagpure N.S."/>
            <person name="Sahoo L."/>
            <person name="Das S.P."/>
            <person name="Bit A."/>
            <person name="Patnaik S."/>
            <person name="Meher P.K."/>
            <person name="Jayasankar P."/>
            <person name="Koringa P.G."/>
            <person name="Patel N.V."/>
            <person name="Hinsu A.T."/>
            <person name="Kumar R."/>
            <person name="Pandey M."/>
            <person name="Agarwal S."/>
            <person name="Srivastava S."/>
            <person name="Singh M."/>
            <person name="Iquebal M.A."/>
            <person name="Jaiswal S."/>
            <person name="Angadi U.B."/>
            <person name="Kumar N."/>
            <person name="Raza M."/>
            <person name="Shah T.M."/>
            <person name="Rai A."/>
            <person name="Jena J.K."/>
        </authorList>
    </citation>
    <scope>NUCLEOTIDE SEQUENCE [LARGE SCALE GENOMIC DNA]</scope>
    <source>
        <strain evidence="1">DASCIFA01</strain>
        <tissue evidence="1">Testis</tissue>
    </source>
</reference>
<organism evidence="1 2">
    <name type="scientific">Labeo rohita</name>
    <name type="common">Indian major carp</name>
    <name type="synonym">Cyprinus rohita</name>
    <dbReference type="NCBI Taxonomy" id="84645"/>
    <lineage>
        <taxon>Eukaryota</taxon>
        <taxon>Metazoa</taxon>
        <taxon>Chordata</taxon>
        <taxon>Craniata</taxon>
        <taxon>Vertebrata</taxon>
        <taxon>Euteleostomi</taxon>
        <taxon>Actinopterygii</taxon>
        <taxon>Neopterygii</taxon>
        <taxon>Teleostei</taxon>
        <taxon>Ostariophysi</taxon>
        <taxon>Cypriniformes</taxon>
        <taxon>Cyprinidae</taxon>
        <taxon>Labeoninae</taxon>
        <taxon>Labeonini</taxon>
        <taxon>Labeo</taxon>
    </lineage>
</organism>
<evidence type="ECO:0000313" key="1">
    <source>
        <dbReference type="EMBL" id="RXN39010.1"/>
    </source>
</evidence>
<name>A0A498P2Y1_LABRO</name>
<dbReference type="EMBL" id="QBIY01003809">
    <property type="protein sequence ID" value="RXN39010.1"/>
    <property type="molecule type" value="Genomic_DNA"/>
</dbReference>
<comment type="caution">
    <text evidence="1">The sequence shown here is derived from an EMBL/GenBank/DDBJ whole genome shotgun (WGS) entry which is preliminary data.</text>
</comment>
<evidence type="ECO:0000313" key="2">
    <source>
        <dbReference type="Proteomes" id="UP000290572"/>
    </source>
</evidence>
<gene>
    <name evidence="1" type="ORF">ROHU_000601</name>
</gene>
<accession>A0A498P2Y1</accession>